<dbReference type="KEGG" id="clec:106674242"/>
<dbReference type="PANTHER" id="PTHR23023">
    <property type="entry name" value="DIMETHYLANILINE MONOOXYGENASE"/>
    <property type="match status" value="1"/>
</dbReference>
<evidence type="ECO:0000256" key="4">
    <source>
        <dbReference type="ARBA" id="ARBA00022827"/>
    </source>
</evidence>
<dbReference type="InterPro" id="IPR050346">
    <property type="entry name" value="FMO-like"/>
</dbReference>
<accession>A0A8I6SB93</accession>
<dbReference type="Gene3D" id="3.50.50.60">
    <property type="entry name" value="FAD/NAD(P)-binding domain"/>
    <property type="match status" value="2"/>
</dbReference>
<sequence>MMEQIELTTEEITAGAELTSNGCIFSSRKKTKVAIIGAGFTGLCAARHVCSEGSGMTGVVFEQSSNIGGTWVYTDETGKDKFGIPIHSNLYHDLWTNLPKEVMAFPDFKYRENEKSYLHSSEVLQYLHDYAENFNLSQHVKLNHLVKCVAPLGKSWSVSVVDLVTNVEHVSTYDAVMVCSGSNIIPVYPKLEGFAKFSGRQLHSKEFRRASAFTGKRVLIIGLGPSGIDIAYKLIGHVEKIIVSHNKGSKNKDQPVKNKKESPVKMKEIKGVTLKPEVEFLEDKTITFVDGTTEDVDVIIYCTGYTYHYPFLTKDCGITVDQCVYPLYLHFINIEHPTMGLFGIPRPVPHHYMVDYQIRTFIKILKGEVQLCEKMNMEKEVEDQMRIKCENLPKKYFHRIKSQEEVFEFFKQLAELGQLDPVPTVLIKAFFDAVQNAIRDFEFYRKSVYKFIDDENFVVVNPTVDAHESNTIELNQNSQGREINEKKDGEESNNKCDQKAHKNCTQNVEHTIHIC</sequence>
<dbReference type="FunFam" id="3.50.50.60:FF:000138">
    <property type="entry name" value="Flavin-containing monooxygenase"/>
    <property type="match status" value="1"/>
</dbReference>
<dbReference type="GeneID" id="106674242"/>
<dbReference type="InterPro" id="IPR036188">
    <property type="entry name" value="FAD/NAD-bd_sf"/>
</dbReference>
<reference evidence="10" key="1">
    <citation type="submission" date="2022-01" db="UniProtKB">
        <authorList>
            <consortium name="EnsemblMetazoa"/>
        </authorList>
    </citation>
    <scope>IDENTIFICATION</scope>
</reference>
<comment type="similarity">
    <text evidence="2 8">Belongs to the FMO family.</text>
</comment>
<keyword evidence="6 8" id="KW-0560">Oxidoreductase</keyword>
<name>A0A8I6SB93_CIMLE</name>
<evidence type="ECO:0000256" key="2">
    <source>
        <dbReference type="ARBA" id="ARBA00009183"/>
    </source>
</evidence>
<dbReference type="OrthoDB" id="66881at2759"/>
<keyword evidence="3 8" id="KW-0285">Flavoprotein</keyword>
<feature type="compositionally biased region" description="Basic and acidic residues" evidence="9">
    <location>
        <begin position="482"/>
        <end position="499"/>
    </location>
</feature>
<evidence type="ECO:0000256" key="7">
    <source>
        <dbReference type="ARBA" id="ARBA00023033"/>
    </source>
</evidence>
<dbReference type="Proteomes" id="UP000494040">
    <property type="component" value="Unassembled WGS sequence"/>
</dbReference>
<evidence type="ECO:0000313" key="10">
    <source>
        <dbReference type="EnsemblMetazoa" id="XP_024080561.1"/>
    </source>
</evidence>
<evidence type="ECO:0000256" key="1">
    <source>
        <dbReference type="ARBA" id="ARBA00001974"/>
    </source>
</evidence>
<dbReference type="GO" id="GO:0004499">
    <property type="term" value="F:N,N-dimethylaniline monooxygenase activity"/>
    <property type="evidence" value="ECO:0007669"/>
    <property type="project" value="InterPro"/>
</dbReference>
<dbReference type="GO" id="GO:0050660">
    <property type="term" value="F:flavin adenine dinucleotide binding"/>
    <property type="evidence" value="ECO:0007669"/>
    <property type="project" value="InterPro"/>
</dbReference>
<dbReference type="RefSeq" id="XP_024080561.1">
    <property type="nucleotide sequence ID" value="XM_024224793.1"/>
</dbReference>
<comment type="cofactor">
    <cofactor evidence="1 8">
        <name>FAD</name>
        <dbReference type="ChEBI" id="CHEBI:57692"/>
    </cofactor>
</comment>
<keyword evidence="4 8" id="KW-0274">FAD</keyword>
<dbReference type="InterPro" id="IPR036291">
    <property type="entry name" value="NAD(P)-bd_dom_sf"/>
</dbReference>
<keyword evidence="7 8" id="KW-0503">Monooxygenase</keyword>
<dbReference type="SUPFAM" id="SSF51735">
    <property type="entry name" value="NAD(P)-binding Rossmann-fold domains"/>
    <property type="match status" value="1"/>
</dbReference>
<evidence type="ECO:0000313" key="11">
    <source>
        <dbReference type="Proteomes" id="UP000494040"/>
    </source>
</evidence>
<evidence type="ECO:0000256" key="6">
    <source>
        <dbReference type="ARBA" id="ARBA00023002"/>
    </source>
</evidence>
<evidence type="ECO:0000256" key="3">
    <source>
        <dbReference type="ARBA" id="ARBA00022630"/>
    </source>
</evidence>
<dbReference type="AlphaFoldDB" id="A0A8I6SB93"/>
<proteinExistence type="inferred from homology"/>
<organism evidence="10 11">
    <name type="scientific">Cimex lectularius</name>
    <name type="common">Bed bug</name>
    <name type="synonym">Acanthia lectularia</name>
    <dbReference type="NCBI Taxonomy" id="79782"/>
    <lineage>
        <taxon>Eukaryota</taxon>
        <taxon>Metazoa</taxon>
        <taxon>Ecdysozoa</taxon>
        <taxon>Arthropoda</taxon>
        <taxon>Hexapoda</taxon>
        <taxon>Insecta</taxon>
        <taxon>Pterygota</taxon>
        <taxon>Neoptera</taxon>
        <taxon>Paraneoptera</taxon>
        <taxon>Hemiptera</taxon>
        <taxon>Heteroptera</taxon>
        <taxon>Panheteroptera</taxon>
        <taxon>Cimicomorpha</taxon>
        <taxon>Cimicidae</taxon>
        <taxon>Cimex</taxon>
    </lineage>
</organism>
<dbReference type="EnsemblMetazoa" id="XM_024224793.1">
    <property type="protein sequence ID" value="XP_024080561.1"/>
    <property type="gene ID" value="LOC106674242"/>
</dbReference>
<dbReference type="SUPFAM" id="SSF51905">
    <property type="entry name" value="FAD/NAD(P)-binding domain"/>
    <property type="match status" value="1"/>
</dbReference>
<evidence type="ECO:0000256" key="5">
    <source>
        <dbReference type="ARBA" id="ARBA00022857"/>
    </source>
</evidence>
<evidence type="ECO:0000256" key="8">
    <source>
        <dbReference type="RuleBase" id="RU361177"/>
    </source>
</evidence>
<dbReference type="PRINTS" id="PR00370">
    <property type="entry name" value="FMOXYGENASE"/>
</dbReference>
<dbReference type="OMA" id="QWAYYDE"/>
<feature type="region of interest" description="Disordered" evidence="9">
    <location>
        <begin position="476"/>
        <end position="499"/>
    </location>
</feature>
<keyword evidence="11" id="KW-1185">Reference proteome</keyword>
<evidence type="ECO:0000256" key="9">
    <source>
        <dbReference type="SAM" id="MobiDB-lite"/>
    </source>
</evidence>
<dbReference type="InterPro" id="IPR020946">
    <property type="entry name" value="Flavin_mOase-like"/>
</dbReference>
<dbReference type="Pfam" id="PF00743">
    <property type="entry name" value="FMO-like"/>
    <property type="match status" value="2"/>
</dbReference>
<dbReference type="GO" id="GO:0050661">
    <property type="term" value="F:NADP binding"/>
    <property type="evidence" value="ECO:0007669"/>
    <property type="project" value="InterPro"/>
</dbReference>
<keyword evidence="5" id="KW-0521">NADP</keyword>
<protein>
    <recommendedName>
        <fullName evidence="8">Flavin-containing monooxygenase</fullName>
        <ecNumber evidence="8">1.-.-.-</ecNumber>
    </recommendedName>
</protein>
<dbReference type="InterPro" id="IPR000960">
    <property type="entry name" value="Flavin_mOase"/>
</dbReference>
<dbReference type="EC" id="1.-.-.-" evidence="8"/>